<protein>
    <submittedName>
        <fullName evidence="1">Uncharacterized protein</fullName>
    </submittedName>
</protein>
<dbReference type="AlphaFoldDB" id="A0A0G0Q8T9"/>
<accession>A0A0G0Q8T9</accession>
<evidence type="ECO:0000313" key="1">
    <source>
        <dbReference type="EMBL" id="KKR33736.1"/>
    </source>
</evidence>
<comment type="caution">
    <text evidence="1">The sequence shown here is derived from an EMBL/GenBank/DDBJ whole genome shotgun (WGS) entry which is preliminary data.</text>
</comment>
<organism evidence="1 2">
    <name type="scientific">Candidatus Gottesmanbacteria bacterium GW2011_GWC2_39_8</name>
    <dbReference type="NCBI Taxonomy" id="1618450"/>
    <lineage>
        <taxon>Bacteria</taxon>
        <taxon>Candidatus Gottesmaniibacteriota</taxon>
    </lineage>
</organism>
<gene>
    <name evidence="1" type="ORF">UT63_C0012G0015</name>
</gene>
<sequence>MSFENSEKKLFINKIMQACDYGGRRRRVQDLNLWTVIHRHGLASRSITALATLRI</sequence>
<name>A0A0G0Q8T9_9BACT</name>
<reference evidence="1 2" key="1">
    <citation type="journal article" date="2015" name="Nature">
        <title>rRNA introns, odd ribosomes, and small enigmatic genomes across a large radiation of phyla.</title>
        <authorList>
            <person name="Brown C.T."/>
            <person name="Hug L.A."/>
            <person name="Thomas B.C."/>
            <person name="Sharon I."/>
            <person name="Castelle C.J."/>
            <person name="Singh A."/>
            <person name="Wilkins M.J."/>
            <person name="Williams K.H."/>
            <person name="Banfield J.F."/>
        </authorList>
    </citation>
    <scope>NUCLEOTIDE SEQUENCE [LARGE SCALE GENOMIC DNA]</scope>
</reference>
<evidence type="ECO:0000313" key="2">
    <source>
        <dbReference type="Proteomes" id="UP000034539"/>
    </source>
</evidence>
<dbReference type="Proteomes" id="UP000034539">
    <property type="component" value="Unassembled WGS sequence"/>
</dbReference>
<proteinExistence type="predicted"/>
<dbReference type="EMBL" id="LBXN01000012">
    <property type="protein sequence ID" value="KKR33736.1"/>
    <property type="molecule type" value="Genomic_DNA"/>
</dbReference>